<proteinExistence type="predicted"/>
<comment type="caution">
    <text evidence="2">The sequence shown here is derived from an EMBL/GenBank/DDBJ whole genome shotgun (WGS) entry which is preliminary data.</text>
</comment>
<dbReference type="EMBL" id="LSZQ01000030">
    <property type="protein sequence ID" value="KXU36546.1"/>
    <property type="molecule type" value="Genomic_DNA"/>
</dbReference>
<evidence type="ECO:0000256" key="1">
    <source>
        <dbReference type="SAM" id="Phobius"/>
    </source>
</evidence>
<feature type="transmembrane region" description="Helical" evidence="1">
    <location>
        <begin position="109"/>
        <end position="126"/>
    </location>
</feature>
<keyword evidence="1" id="KW-1133">Transmembrane helix</keyword>
<dbReference type="GO" id="GO:0016020">
    <property type="term" value="C:membrane"/>
    <property type="evidence" value="ECO:0007669"/>
    <property type="project" value="InterPro"/>
</dbReference>
<organism evidence="2 3">
    <name type="scientific">Cephaloticoccus primus</name>
    <dbReference type="NCBI Taxonomy" id="1548207"/>
    <lineage>
        <taxon>Bacteria</taxon>
        <taxon>Pseudomonadati</taxon>
        <taxon>Verrucomicrobiota</taxon>
        <taxon>Opitutia</taxon>
        <taxon>Opitutales</taxon>
        <taxon>Opitutaceae</taxon>
        <taxon>Cephaloticoccus</taxon>
    </lineage>
</organism>
<protein>
    <submittedName>
        <fullName evidence="2">Succinate dehydrogenase</fullName>
    </submittedName>
</protein>
<dbReference type="STRING" id="1548207.AXK11_04135"/>
<feature type="transmembrane region" description="Helical" evidence="1">
    <location>
        <begin position="16"/>
        <end position="39"/>
    </location>
</feature>
<dbReference type="AlphaFoldDB" id="A0A139SPR6"/>
<dbReference type="Proteomes" id="UP000070058">
    <property type="component" value="Unassembled WGS sequence"/>
</dbReference>
<dbReference type="SUPFAM" id="SSF81343">
    <property type="entry name" value="Fumarate reductase respiratory complex transmembrane subunits"/>
    <property type="match status" value="1"/>
</dbReference>
<reference evidence="3" key="1">
    <citation type="submission" date="2016-02" db="EMBL/GenBank/DDBJ databases">
        <authorList>
            <person name="Sanders J.G."/>
            <person name="Lin J.Y."/>
            <person name="Wertz J.T."/>
            <person name="Russell J.A."/>
            <person name="Moreau C.S."/>
            <person name="Powell S."/>
        </authorList>
    </citation>
    <scope>NUCLEOTIDE SEQUENCE [LARGE SCALE GENOMIC DNA]</scope>
    <source>
        <strain evidence="3">CAG34</strain>
    </source>
</reference>
<name>A0A139SPR6_9BACT</name>
<dbReference type="Gene3D" id="1.20.1300.10">
    <property type="entry name" value="Fumarate reductase/succinate dehydrogenase, transmembrane subunit"/>
    <property type="match status" value="1"/>
</dbReference>
<feature type="transmembrane region" description="Helical" evidence="1">
    <location>
        <begin position="220"/>
        <end position="245"/>
    </location>
</feature>
<dbReference type="RefSeq" id="WP_068629524.1">
    <property type="nucleotide sequence ID" value="NZ_LSZQ01000030.1"/>
</dbReference>
<keyword evidence="1" id="KW-0812">Transmembrane</keyword>
<dbReference type="CDD" id="cd03498">
    <property type="entry name" value="SQR_TypeB_2_TM"/>
    <property type="match status" value="1"/>
</dbReference>
<evidence type="ECO:0000313" key="2">
    <source>
        <dbReference type="EMBL" id="KXU36546.1"/>
    </source>
</evidence>
<accession>A0A139SPR6</accession>
<dbReference type="NCBIfam" id="TIGR02046">
    <property type="entry name" value="sdhC_b558_fam"/>
    <property type="match status" value="1"/>
</dbReference>
<gene>
    <name evidence="2" type="ORF">AXK11_04135</name>
</gene>
<sequence>MSPLATLFRSSIGRKFLMALSGIVLVAFAIGHLVGNLQIFSHPDKLNGYAEFLHHTGPMLWAVRVVMLTCLGVHVWAATVLTLENKRARGGQAYAAGKSWLRAPFASRYIRLTGYVVLAFVLYHLAHFTLGITDPADFKGAHAYVMQQDYAVMGLPVVAAGTQVDNVYLMVYRGFESVPVSLFYIVAVGLLSLHLLHGIDSLFQTLGLRSQTWAGALRKVVALICLLYFIGNLAIPGAILTGALAPHPAADVRGTAATAQTSPASAQVAQHD</sequence>
<feature type="transmembrane region" description="Helical" evidence="1">
    <location>
        <begin position="59"/>
        <end position="83"/>
    </location>
</feature>
<keyword evidence="3" id="KW-1185">Reference proteome</keyword>
<dbReference type="OrthoDB" id="9802842at2"/>
<feature type="transmembrane region" description="Helical" evidence="1">
    <location>
        <begin position="178"/>
        <end position="199"/>
    </location>
</feature>
<keyword evidence="1" id="KW-0472">Membrane</keyword>
<evidence type="ECO:0000313" key="3">
    <source>
        <dbReference type="Proteomes" id="UP000070058"/>
    </source>
</evidence>
<dbReference type="InterPro" id="IPR011138">
    <property type="entry name" value="Cytochrome_b-558"/>
</dbReference>
<dbReference type="InterPro" id="IPR034804">
    <property type="entry name" value="SQR/QFR_C/D"/>
</dbReference>